<dbReference type="EMBL" id="FOGM01000026">
    <property type="protein sequence ID" value="SES22959.1"/>
    <property type="molecule type" value="Genomic_DNA"/>
</dbReference>
<proteinExistence type="predicted"/>
<reference evidence="1 2" key="1">
    <citation type="submission" date="2016-10" db="EMBL/GenBank/DDBJ databases">
        <authorList>
            <person name="de Groot N.N."/>
        </authorList>
    </citation>
    <scope>NUCLEOTIDE SEQUENCE [LARGE SCALE GENOMIC DNA]</scope>
    <source>
        <strain evidence="1 2">VTM2R47</strain>
    </source>
</reference>
<dbReference type="Proteomes" id="UP000182712">
    <property type="component" value="Unassembled WGS sequence"/>
</dbReference>
<sequence length="42" mass="4953">MRQLYHTTELIGIKDKNITLTKVFQHETHIEVQATLDYTPPK</sequence>
<organism evidence="1 2">
    <name type="scientific">Streptococcus gallolyticus</name>
    <dbReference type="NCBI Taxonomy" id="315405"/>
    <lineage>
        <taxon>Bacteria</taxon>
        <taxon>Bacillati</taxon>
        <taxon>Bacillota</taxon>
        <taxon>Bacilli</taxon>
        <taxon>Lactobacillales</taxon>
        <taxon>Streptococcaceae</taxon>
        <taxon>Streptococcus</taxon>
    </lineage>
</organism>
<name>A0A1H9VN09_9STRE</name>
<gene>
    <name evidence="1" type="ORF">SAMN04487840_12613</name>
</gene>
<evidence type="ECO:0000313" key="1">
    <source>
        <dbReference type="EMBL" id="SES22959.1"/>
    </source>
</evidence>
<protein>
    <submittedName>
        <fullName evidence="1">Uncharacterized protein</fullName>
    </submittedName>
</protein>
<dbReference type="AlphaFoldDB" id="A0A1H9VN09"/>
<accession>A0A1H9VN09</accession>
<evidence type="ECO:0000313" key="2">
    <source>
        <dbReference type="Proteomes" id="UP000182712"/>
    </source>
</evidence>
<feature type="non-terminal residue" evidence="1">
    <location>
        <position position="42"/>
    </location>
</feature>